<comment type="caution">
    <text evidence="2">The sequence shown here is derived from an EMBL/GenBank/DDBJ whole genome shotgun (WGS) entry which is preliminary data.</text>
</comment>
<evidence type="ECO:0000256" key="1">
    <source>
        <dbReference type="SAM" id="MobiDB-lite"/>
    </source>
</evidence>
<organism evidence="2 3">
    <name type="scientific">Paraburkholderia silvatlantica</name>
    <dbReference type="NCBI Taxonomy" id="321895"/>
    <lineage>
        <taxon>Bacteria</taxon>
        <taxon>Pseudomonadati</taxon>
        <taxon>Pseudomonadota</taxon>
        <taxon>Betaproteobacteria</taxon>
        <taxon>Burkholderiales</taxon>
        <taxon>Burkholderiaceae</taxon>
        <taxon>Paraburkholderia</taxon>
    </lineage>
</organism>
<feature type="region of interest" description="Disordered" evidence="1">
    <location>
        <begin position="81"/>
        <end position="108"/>
    </location>
</feature>
<dbReference type="Proteomes" id="UP000533533">
    <property type="component" value="Unassembled WGS sequence"/>
</dbReference>
<sequence length="160" mass="17330">MNANTRRAGRSGVTAYARARTLKRQRRERPVMKVHASALTLLHWLAQRESASVSEMTASGLMSSREASDVVRYAMRNGAAERVNKGPSARGSARYRSTGVPLPEPRTAPAGASFEGLLSAWGIAQEPPELPAVRTRVYQIEDVGQDSRGDAGLGKQNLND</sequence>
<dbReference type="EMBL" id="JACHVZ010000003">
    <property type="protein sequence ID" value="MBB2926772.1"/>
    <property type="molecule type" value="Genomic_DNA"/>
</dbReference>
<name>A0ABR6FH75_9BURK</name>
<evidence type="ECO:0000313" key="3">
    <source>
        <dbReference type="Proteomes" id="UP000533533"/>
    </source>
</evidence>
<reference evidence="2 3" key="1">
    <citation type="submission" date="2020-08" db="EMBL/GenBank/DDBJ databases">
        <title>Genomic Encyclopedia of Type Strains, Phase IV (KMG-V): Genome sequencing to study the core and pangenomes of soil and plant-associated prokaryotes.</title>
        <authorList>
            <person name="Whitman W."/>
        </authorList>
    </citation>
    <scope>NUCLEOTIDE SEQUENCE [LARGE SCALE GENOMIC DNA]</scope>
    <source>
        <strain evidence="2 3">SRMrh-85</strain>
    </source>
</reference>
<accession>A0ABR6FH75</accession>
<keyword evidence="3" id="KW-1185">Reference proteome</keyword>
<protein>
    <submittedName>
        <fullName evidence="2">Uncharacterized protein</fullName>
    </submittedName>
</protein>
<evidence type="ECO:0000313" key="2">
    <source>
        <dbReference type="EMBL" id="MBB2926772.1"/>
    </source>
</evidence>
<gene>
    <name evidence="2" type="ORF">FHX59_001181</name>
</gene>
<dbReference type="RefSeq" id="WP_133253602.1">
    <property type="nucleotide sequence ID" value="NZ_JACHVZ010000003.1"/>
</dbReference>
<proteinExistence type="predicted"/>